<dbReference type="InterPro" id="IPR023210">
    <property type="entry name" value="NADP_OxRdtase_dom"/>
</dbReference>
<evidence type="ECO:0000313" key="3">
    <source>
        <dbReference type="Proteomes" id="UP000321938"/>
    </source>
</evidence>
<name>A0A5C7B9S0_9FLAO</name>
<dbReference type="InterPro" id="IPR036812">
    <property type="entry name" value="NAD(P)_OxRdtase_dom_sf"/>
</dbReference>
<dbReference type="AlphaFoldDB" id="A0A5C7B9S0"/>
<dbReference type="SUPFAM" id="SSF51430">
    <property type="entry name" value="NAD(P)-linked oxidoreductase"/>
    <property type="match status" value="1"/>
</dbReference>
<protein>
    <submittedName>
        <fullName evidence="2">Aldo/keto reductase</fullName>
    </submittedName>
</protein>
<accession>A0A5C7B9S0</accession>
<dbReference type="PANTHER" id="PTHR43312:SF1">
    <property type="entry name" value="NADP-DEPENDENT OXIDOREDUCTASE DOMAIN-CONTAINING PROTEIN"/>
    <property type="match status" value="1"/>
</dbReference>
<dbReference type="CDD" id="cd19097">
    <property type="entry name" value="AKR_unchar"/>
    <property type="match status" value="1"/>
</dbReference>
<proteinExistence type="predicted"/>
<sequence length="291" mass="33176">MVNKLILGTVQLGLDYGINNQFGKPSLEKAFDILHTAYDNGIRILDTAEAYGNSTEVIGQFQKQHPNKKFNIINKLAVNADLSTKDFFNHVKEGCKVLNTEQLYGYMFHNYSSLKQNINFYDELLNLKSKGLTLHIGISLYTNEEIIDIAENFSDFDFIQIPFNLLDNDLKRKASVLKAKERNIAIHTRSTFLQGLFFMNPNILIDSLLPLKPYLQDIEEIKSDYNLTTESLALQYVIQKEYIDHVLVGVETSQQLIDNINLCGAEVTIPHSIIDKLNVLESDLLNPSNWN</sequence>
<gene>
    <name evidence="2" type="ORF">ES692_04360</name>
</gene>
<dbReference type="InterPro" id="IPR053135">
    <property type="entry name" value="AKR2_Oxidoreductase"/>
</dbReference>
<dbReference type="OrthoDB" id="9773828at2"/>
<dbReference type="STRING" id="1123037.GCA_000425305_00082"/>
<dbReference type="PANTHER" id="PTHR43312">
    <property type="entry name" value="D-THREO-ALDOSE 1-DEHYDROGENASE"/>
    <property type="match status" value="1"/>
</dbReference>
<dbReference type="Gene3D" id="3.20.20.100">
    <property type="entry name" value="NADP-dependent oxidoreductase domain"/>
    <property type="match status" value="1"/>
</dbReference>
<keyword evidence="3" id="KW-1185">Reference proteome</keyword>
<dbReference type="EMBL" id="VOSB01000005">
    <property type="protein sequence ID" value="TXE19096.1"/>
    <property type="molecule type" value="Genomic_DNA"/>
</dbReference>
<evidence type="ECO:0000313" key="2">
    <source>
        <dbReference type="EMBL" id="TXE19096.1"/>
    </source>
</evidence>
<dbReference type="Proteomes" id="UP000321938">
    <property type="component" value="Unassembled WGS sequence"/>
</dbReference>
<evidence type="ECO:0000259" key="1">
    <source>
        <dbReference type="Pfam" id="PF00248"/>
    </source>
</evidence>
<dbReference type="RefSeq" id="WP_028870585.1">
    <property type="nucleotide sequence ID" value="NZ_VOSB01000005.1"/>
</dbReference>
<reference evidence="2 3" key="1">
    <citation type="submission" date="2019-08" db="EMBL/GenBank/DDBJ databases">
        <title>Genome of Psychroserpens burtonensis ACAM 167.</title>
        <authorList>
            <person name="Bowman J.P."/>
        </authorList>
    </citation>
    <scope>NUCLEOTIDE SEQUENCE [LARGE SCALE GENOMIC DNA]</scope>
    <source>
        <strain evidence="2 3">ACAM 167</strain>
    </source>
</reference>
<organism evidence="2 3">
    <name type="scientific">Psychroserpens burtonensis</name>
    <dbReference type="NCBI Taxonomy" id="49278"/>
    <lineage>
        <taxon>Bacteria</taxon>
        <taxon>Pseudomonadati</taxon>
        <taxon>Bacteroidota</taxon>
        <taxon>Flavobacteriia</taxon>
        <taxon>Flavobacteriales</taxon>
        <taxon>Flavobacteriaceae</taxon>
        <taxon>Psychroserpens</taxon>
    </lineage>
</organism>
<dbReference type="Pfam" id="PF00248">
    <property type="entry name" value="Aldo_ket_red"/>
    <property type="match status" value="1"/>
</dbReference>
<feature type="domain" description="NADP-dependent oxidoreductase" evidence="1">
    <location>
        <begin position="4"/>
        <end position="265"/>
    </location>
</feature>
<comment type="caution">
    <text evidence="2">The sequence shown here is derived from an EMBL/GenBank/DDBJ whole genome shotgun (WGS) entry which is preliminary data.</text>
</comment>